<keyword evidence="2" id="KW-1185">Reference proteome</keyword>
<name>A0ABN8YSM0_RANTA</name>
<evidence type="ECO:0000313" key="1">
    <source>
        <dbReference type="EMBL" id="CAI9164383.1"/>
    </source>
</evidence>
<accession>A0ABN8YSM0</accession>
<dbReference type="Proteomes" id="UP001176941">
    <property type="component" value="Chromosome 23"/>
</dbReference>
<protein>
    <submittedName>
        <fullName evidence="1">Uncharacterized protein</fullName>
    </submittedName>
</protein>
<organism evidence="1 2">
    <name type="scientific">Rangifer tarandus platyrhynchus</name>
    <name type="common">Svalbard reindeer</name>
    <dbReference type="NCBI Taxonomy" id="3082113"/>
    <lineage>
        <taxon>Eukaryota</taxon>
        <taxon>Metazoa</taxon>
        <taxon>Chordata</taxon>
        <taxon>Craniata</taxon>
        <taxon>Vertebrata</taxon>
        <taxon>Euteleostomi</taxon>
        <taxon>Mammalia</taxon>
        <taxon>Eutheria</taxon>
        <taxon>Laurasiatheria</taxon>
        <taxon>Artiodactyla</taxon>
        <taxon>Ruminantia</taxon>
        <taxon>Pecora</taxon>
        <taxon>Cervidae</taxon>
        <taxon>Odocoileinae</taxon>
        <taxon>Rangifer</taxon>
    </lineage>
</organism>
<gene>
    <name evidence="1" type="ORF">MRATA1EN1_LOCUS13345</name>
</gene>
<dbReference type="EMBL" id="OX459959">
    <property type="protein sequence ID" value="CAI9164383.1"/>
    <property type="molecule type" value="Genomic_DNA"/>
</dbReference>
<reference evidence="1" key="1">
    <citation type="submission" date="2023-04" db="EMBL/GenBank/DDBJ databases">
        <authorList>
            <consortium name="ELIXIR-Norway"/>
        </authorList>
    </citation>
    <scope>NUCLEOTIDE SEQUENCE [LARGE SCALE GENOMIC DNA]</scope>
</reference>
<sequence length="183" mass="19471">MLCQGQRWCQGRVSITGAWRRPGEDVDSKVVCPAVTVCSRLRNFSEFLVPTLRISRQAGTSWSPYPEVSSPPHSDTSLKGFGTIANKYPFSGRARSPVGVEAQGTVPWMVNSRDSSRALCAGCGENPSLCLRLRETARPKPRLVPGGWTTSSRLAASPKVGVGTAPVAVPAGLVPSTGETSFV</sequence>
<proteinExistence type="predicted"/>
<evidence type="ECO:0000313" key="2">
    <source>
        <dbReference type="Proteomes" id="UP001176941"/>
    </source>
</evidence>